<dbReference type="Gene3D" id="3.30.40.100">
    <property type="match status" value="1"/>
</dbReference>
<dbReference type="Proteomes" id="UP001557470">
    <property type="component" value="Unassembled WGS sequence"/>
</dbReference>
<organism evidence="7 8">
    <name type="scientific">Umbra pygmaea</name>
    <name type="common">Eastern mudminnow</name>
    <dbReference type="NCBI Taxonomy" id="75934"/>
    <lineage>
        <taxon>Eukaryota</taxon>
        <taxon>Metazoa</taxon>
        <taxon>Chordata</taxon>
        <taxon>Craniata</taxon>
        <taxon>Vertebrata</taxon>
        <taxon>Euteleostomi</taxon>
        <taxon>Actinopterygii</taxon>
        <taxon>Neopterygii</taxon>
        <taxon>Teleostei</taxon>
        <taxon>Protacanthopterygii</taxon>
        <taxon>Esociformes</taxon>
        <taxon>Umbridae</taxon>
        <taxon>Umbra</taxon>
    </lineage>
</organism>
<evidence type="ECO:0000259" key="6">
    <source>
        <dbReference type="PROSITE" id="PS51050"/>
    </source>
</evidence>
<keyword evidence="2" id="KW-0863">Zinc-finger</keyword>
<accession>A0ABD0WIM3</accession>
<dbReference type="Pfam" id="PF07496">
    <property type="entry name" value="zf-CW"/>
    <property type="match status" value="1"/>
</dbReference>
<feature type="compositionally biased region" description="Basic and acidic residues" evidence="5">
    <location>
        <begin position="260"/>
        <end position="280"/>
    </location>
</feature>
<feature type="coiled-coil region" evidence="4">
    <location>
        <begin position="366"/>
        <end position="400"/>
    </location>
</feature>
<feature type="compositionally biased region" description="Polar residues" evidence="5">
    <location>
        <begin position="68"/>
        <end position="112"/>
    </location>
</feature>
<evidence type="ECO:0000256" key="4">
    <source>
        <dbReference type="SAM" id="Coils"/>
    </source>
</evidence>
<feature type="compositionally biased region" description="Basic and acidic residues" evidence="5">
    <location>
        <begin position="163"/>
        <end position="173"/>
    </location>
</feature>
<evidence type="ECO:0000313" key="7">
    <source>
        <dbReference type="EMBL" id="KAL0963547.1"/>
    </source>
</evidence>
<reference evidence="7 8" key="1">
    <citation type="submission" date="2024-06" db="EMBL/GenBank/DDBJ databases">
        <authorList>
            <person name="Pan Q."/>
            <person name="Wen M."/>
            <person name="Jouanno E."/>
            <person name="Zahm M."/>
            <person name="Klopp C."/>
            <person name="Cabau C."/>
            <person name="Louis A."/>
            <person name="Berthelot C."/>
            <person name="Parey E."/>
            <person name="Roest Crollius H."/>
            <person name="Montfort J."/>
            <person name="Robinson-Rechavi M."/>
            <person name="Bouchez O."/>
            <person name="Lampietro C."/>
            <person name="Lopez Roques C."/>
            <person name="Donnadieu C."/>
            <person name="Postlethwait J."/>
            <person name="Bobe J."/>
            <person name="Verreycken H."/>
            <person name="Guiguen Y."/>
        </authorList>
    </citation>
    <scope>NUCLEOTIDE SEQUENCE [LARGE SCALE GENOMIC DNA]</scope>
    <source>
        <strain evidence="7">Up_M1</strain>
        <tissue evidence="7">Testis</tissue>
    </source>
</reference>
<dbReference type="AlphaFoldDB" id="A0ABD0WIM3"/>
<evidence type="ECO:0000313" key="8">
    <source>
        <dbReference type="Proteomes" id="UP001557470"/>
    </source>
</evidence>
<keyword evidence="1" id="KW-0479">Metal-binding</keyword>
<dbReference type="InterPro" id="IPR011124">
    <property type="entry name" value="Znf_CW"/>
</dbReference>
<dbReference type="PROSITE" id="PS51050">
    <property type="entry name" value="ZF_CW"/>
    <property type="match status" value="1"/>
</dbReference>
<evidence type="ECO:0000256" key="3">
    <source>
        <dbReference type="ARBA" id="ARBA00022833"/>
    </source>
</evidence>
<feature type="region of interest" description="Disordered" evidence="5">
    <location>
        <begin position="228"/>
        <end position="349"/>
    </location>
</feature>
<dbReference type="GO" id="GO:0008270">
    <property type="term" value="F:zinc ion binding"/>
    <property type="evidence" value="ECO:0007669"/>
    <property type="project" value="UniProtKB-KW"/>
</dbReference>
<name>A0ABD0WIM3_UMBPY</name>
<protein>
    <recommendedName>
        <fullName evidence="6">CW-type domain-containing protein</fullName>
    </recommendedName>
</protein>
<proteinExistence type="predicted"/>
<sequence length="546" mass="60184">MDPCWKVCCKCRRKRKLPKGFDVSRLPENWFCYMNPDPRFRCCTKEEHSTADKPSCQNTYMHNEKYTKSQQEGITVSVQSSSHHPGRSNTRSSPLTTGSSPLNTFILTQTGTSSSSKEMPIISSVYSLSTLLAPLTPTTPLTPLAPLTALSTPSRMKRTQARTSDRDPKTPRLDAFHQNTVTKTTTPVVFIPVIDYDDDIMDNNDSMTSTTCRTPIAKPTFDLARVKSEISPVKTSGKTGSSTTSSSPPTPPQVSITTQTEKRNVVKVEEEEERKTEEQRKMRRTKSDPTSTCQSTPGPSTPGPSTPGPATPGPSTPGPSTPGPSTPGPSTPGPSTPGPSTPGPSDRPVINLSEAQEQQDQLLVLMASTAQERDQYKEQVHKLTCRLRELEVKLQEMSQAAVKRELCLQACQTEEGSGEGKQVIKVNEESKTLEEERGNLWSQIKVLQRDVVALKKEKQEWECGKLEREAAQTAAAQNNSMDCQSTKATSVSLAPQRELKQLRRSIGCLLVKFIPGLNLEHVNYNCPDIDKILNQVNNQLEPMEKA</sequence>
<feature type="domain" description="CW-type" evidence="6">
    <location>
        <begin position="1"/>
        <end position="51"/>
    </location>
</feature>
<feature type="region of interest" description="Disordered" evidence="5">
    <location>
        <begin position="152"/>
        <end position="173"/>
    </location>
</feature>
<keyword evidence="4" id="KW-0175">Coiled coil</keyword>
<feature type="region of interest" description="Disordered" evidence="5">
    <location>
        <begin position="67"/>
        <end position="116"/>
    </location>
</feature>
<evidence type="ECO:0000256" key="1">
    <source>
        <dbReference type="ARBA" id="ARBA00022723"/>
    </source>
</evidence>
<feature type="compositionally biased region" description="Pro residues" evidence="5">
    <location>
        <begin position="299"/>
        <end position="342"/>
    </location>
</feature>
<comment type="caution">
    <text evidence="7">The sequence shown here is derived from an EMBL/GenBank/DDBJ whole genome shotgun (WGS) entry which is preliminary data.</text>
</comment>
<gene>
    <name evidence="7" type="ORF">UPYG_G00307800</name>
</gene>
<feature type="compositionally biased region" description="Low complexity" evidence="5">
    <location>
        <begin position="231"/>
        <end position="259"/>
    </location>
</feature>
<dbReference type="EMBL" id="JAGEUA010000010">
    <property type="protein sequence ID" value="KAL0963547.1"/>
    <property type="molecule type" value="Genomic_DNA"/>
</dbReference>
<keyword evidence="8" id="KW-1185">Reference proteome</keyword>
<keyword evidence="3" id="KW-0862">Zinc</keyword>
<evidence type="ECO:0000256" key="2">
    <source>
        <dbReference type="ARBA" id="ARBA00022771"/>
    </source>
</evidence>
<evidence type="ECO:0000256" key="5">
    <source>
        <dbReference type="SAM" id="MobiDB-lite"/>
    </source>
</evidence>